<dbReference type="AlphaFoldDB" id="A0A1X7LED4"/>
<evidence type="ECO:0000313" key="2">
    <source>
        <dbReference type="Proteomes" id="UP000193834"/>
    </source>
</evidence>
<dbReference type="Proteomes" id="UP000193834">
    <property type="component" value="Unassembled WGS sequence"/>
</dbReference>
<organism evidence="1 2">
    <name type="scientific">Paenibacillus aquistagni</name>
    <dbReference type="NCBI Taxonomy" id="1852522"/>
    <lineage>
        <taxon>Bacteria</taxon>
        <taxon>Bacillati</taxon>
        <taxon>Bacillota</taxon>
        <taxon>Bacilli</taxon>
        <taxon>Bacillales</taxon>
        <taxon>Paenibacillaceae</taxon>
        <taxon>Paenibacillus</taxon>
    </lineage>
</organism>
<keyword evidence="2" id="KW-1185">Reference proteome</keyword>
<dbReference type="RefSeq" id="WP_085495979.1">
    <property type="nucleotide sequence ID" value="NZ_FXAZ01000004.1"/>
</dbReference>
<gene>
    <name evidence="1" type="ORF">SAMN06295960_3364</name>
</gene>
<proteinExistence type="predicted"/>
<evidence type="ECO:0000313" key="1">
    <source>
        <dbReference type="EMBL" id="SMG52208.1"/>
    </source>
</evidence>
<dbReference type="STRING" id="1852522.SAMN06295960_3364"/>
<name>A0A1X7LED4_9BACL</name>
<accession>A0A1X7LED4</accession>
<protein>
    <submittedName>
        <fullName evidence="1">Uncharacterized protein</fullName>
    </submittedName>
</protein>
<sequence>MKKYSDGTIHDNTKVISLTKYATKKKQEEKNLVKKAVPFSKMTEQQRLETMQAMRDEDE</sequence>
<reference evidence="1 2" key="1">
    <citation type="submission" date="2017-04" db="EMBL/GenBank/DDBJ databases">
        <authorList>
            <person name="Afonso C.L."/>
            <person name="Miller P.J."/>
            <person name="Scott M.A."/>
            <person name="Spackman E."/>
            <person name="Goraichik I."/>
            <person name="Dimitrov K.M."/>
            <person name="Suarez D.L."/>
            <person name="Swayne D.E."/>
        </authorList>
    </citation>
    <scope>NUCLEOTIDE SEQUENCE [LARGE SCALE GENOMIC DNA]</scope>
    <source>
        <strain evidence="1 2">11</strain>
    </source>
</reference>
<dbReference type="EMBL" id="FXAZ01000004">
    <property type="protein sequence ID" value="SMG52208.1"/>
    <property type="molecule type" value="Genomic_DNA"/>
</dbReference>